<sequence length="182" mass="21215">MNFREQFTPLFRLVCLALGDHWHIDSLYACNYRICIKNGLLKKYYLIVRKEKDRILISDGIAGHHYHLSNKCTVSTHRDAKSIARDIRIKILNHTQVKIQKYHEQLQSEQRLKEERNVLRGVVSNVVDVHDHYGAFMGFRTRNSNNRIDGAVYDGRSSGYTVEMKNLSAENMVKLMCFISTL</sequence>
<reference evidence="1" key="1">
    <citation type="submission" date="2024-06" db="EMBL/GenBank/DDBJ databases">
        <title>Multiomics insights into the TNT degradation mechanism by Pantoea sp. BJ2 isolated from an ammunition destruction site.</title>
        <authorList>
            <person name="Luo J."/>
        </authorList>
    </citation>
    <scope>NUCLEOTIDE SEQUENCE</scope>
    <source>
        <strain evidence="1">BJ2</strain>
        <plasmid evidence="1">plasmindC</plasmid>
    </source>
</reference>
<organism evidence="1">
    <name type="scientific">Pantoea sp. BJ2</name>
    <dbReference type="NCBI Taxonomy" id="3141322"/>
    <lineage>
        <taxon>Bacteria</taxon>
        <taxon>Pseudomonadati</taxon>
        <taxon>Pseudomonadota</taxon>
        <taxon>Gammaproteobacteria</taxon>
        <taxon>Enterobacterales</taxon>
        <taxon>Erwiniaceae</taxon>
        <taxon>Pantoea</taxon>
    </lineage>
</organism>
<evidence type="ECO:0000313" key="1">
    <source>
        <dbReference type="EMBL" id="XBV47749.1"/>
    </source>
</evidence>
<gene>
    <name evidence="1" type="ORF">AAF463_25285</name>
</gene>
<protein>
    <submittedName>
        <fullName evidence="1">Uncharacterized protein</fullName>
    </submittedName>
</protein>
<keyword evidence="1" id="KW-0614">Plasmid</keyword>
<dbReference type="AlphaFoldDB" id="A0AAU7U436"/>
<proteinExistence type="predicted"/>
<dbReference type="RefSeq" id="WP_350262802.1">
    <property type="nucleotide sequence ID" value="NZ_CP158295.1"/>
</dbReference>
<geneLocation type="plasmid" evidence="1">
    <name>plasmindC</name>
</geneLocation>
<accession>A0AAU7U436</accession>
<name>A0AAU7U436_9GAMM</name>
<dbReference type="EMBL" id="CP158295">
    <property type="protein sequence ID" value="XBV47749.1"/>
    <property type="molecule type" value="Genomic_DNA"/>
</dbReference>